<feature type="domain" description="Carbamoyl phosphate synthase ATP-binding" evidence="3">
    <location>
        <begin position="415"/>
        <end position="422"/>
    </location>
</feature>
<dbReference type="SUPFAM" id="SSF51246">
    <property type="entry name" value="Rudiment single hybrid motif"/>
    <property type="match status" value="1"/>
</dbReference>
<dbReference type="InterPro" id="IPR005482">
    <property type="entry name" value="Biotin_COase_C"/>
</dbReference>
<organism evidence="4 5">
    <name type="scientific">Congregibacter variabilis</name>
    <dbReference type="NCBI Taxonomy" id="3081200"/>
    <lineage>
        <taxon>Bacteria</taxon>
        <taxon>Pseudomonadati</taxon>
        <taxon>Pseudomonadota</taxon>
        <taxon>Gammaproteobacteria</taxon>
        <taxon>Cellvibrionales</taxon>
        <taxon>Halieaceae</taxon>
        <taxon>Congregibacter</taxon>
    </lineage>
</organism>
<dbReference type="Gene3D" id="3.40.50.20">
    <property type="match status" value="1"/>
</dbReference>
<accession>A0ABZ0I4D7</accession>
<evidence type="ECO:0000313" key="4">
    <source>
        <dbReference type="EMBL" id="WOJ94061.1"/>
    </source>
</evidence>
<dbReference type="Pfam" id="PF00289">
    <property type="entry name" value="Biotin_carb_N"/>
    <property type="match status" value="1"/>
</dbReference>
<dbReference type="InterPro" id="IPR001882">
    <property type="entry name" value="Biotin_BS"/>
</dbReference>
<dbReference type="Gene3D" id="2.40.50.100">
    <property type="match status" value="1"/>
</dbReference>
<sequence length="935" mass="103493">MSNEHYLKNPLIHRDRRLGRQSSAWVSQFDCSHMRPLIICRGPIRKEAIDVFREMGIQHIGILLSEKDSIVYQNALAPELRVMPDPERIHRVPDYTGANKEERDQRIEQIIGIAKDNGYNSIFAGYGFMAEDETMVAAMESAGLNFIGPCSRTVHDAGLKDEAKRTALKTGVSVTPGIDNATALTLIKRHPDHDALAALIQREGLPLDPAALDPELETAADQVLAASYAKGVDLYTVEELSQTITEAVLRMSDEYPSNRVRLKAISGGGGKGQRILGIGESHRAGEMVREILNEVKTTGVGDNKNVLVELNIETTRHQEIQVIGNGIWSMSLGGRDCSLQMHEQKLLEVSVTLDSLALSLAEAEAQGNSIEAAVLEQDIRTLSQMEDEAARFGEAVGLDSVSTFECIVDRDKHFFMEMNTRIQVEHRVTELCYALRFANPENSEDHFVVESLVEAMVLLAAHGPKLPMPHRVPRHNDSVEARLNATNQALQPSAGGVIEYWSDAIDGEIRDDQGISLHNPDTDVFMKYTLAGAYDSNIALLLTVGDTRLDCYQRMAETIRQTQMRGKDLATNLEFHYGLVNWFLGQNINARPTTRFIVPYLTAVGELKREALNIDLEHAWQQVSALEIAAVPGAPEASLASALDLKHTLLLRPLGVLLEQPHLLSGWLSVHRDSYTMINGRVSWNDNPMELLADLYHFLNMDYLPGAPAAGMIWSHDHHILKDAQAFYTKLDDLLPAEDWLAMQTQLDEAAPPQGVALTQQEWAAVQAAHRGYQSGCSIMSILPAIAEATGFFSLCVNDDLTINIPERLNDSDLQTAMAKVLVPPPLAKSDEIIAGSGGMFYGRETPESELYVQKGDHFEAGDPLYIVEVMKMFNKVYAPFAGTVEEVLVEGDGMIISKGQAVFRITPDEKIIIESPEEIAERRRTATARYLAQL</sequence>
<dbReference type="RefSeq" id="WP_407348700.1">
    <property type="nucleotide sequence ID" value="NZ_CP136864.1"/>
</dbReference>
<dbReference type="InterPro" id="IPR011054">
    <property type="entry name" value="Rudment_hybrid_motif"/>
</dbReference>
<evidence type="ECO:0000256" key="1">
    <source>
        <dbReference type="ARBA" id="ARBA00001953"/>
    </source>
</evidence>
<dbReference type="EMBL" id="CP136864">
    <property type="protein sequence ID" value="WOJ94061.1"/>
    <property type="molecule type" value="Genomic_DNA"/>
</dbReference>
<dbReference type="PROSITE" id="PS00188">
    <property type="entry name" value="BIOTIN"/>
    <property type="match status" value="1"/>
</dbReference>
<keyword evidence="2" id="KW-0092">Biotin</keyword>
<dbReference type="SUPFAM" id="SSF56059">
    <property type="entry name" value="Glutathione synthetase ATP-binding domain-like"/>
    <property type="match status" value="1"/>
</dbReference>
<dbReference type="InterPro" id="IPR005479">
    <property type="entry name" value="CPAse_ATP-bd"/>
</dbReference>
<dbReference type="SUPFAM" id="SSF52440">
    <property type="entry name" value="PreATP-grasp domain"/>
    <property type="match status" value="1"/>
</dbReference>
<dbReference type="Pfam" id="PF00364">
    <property type="entry name" value="Biotin_lipoyl"/>
    <property type="match status" value="1"/>
</dbReference>
<dbReference type="PANTHER" id="PTHR48095">
    <property type="entry name" value="PYRUVATE CARBOXYLASE SUBUNIT A"/>
    <property type="match status" value="1"/>
</dbReference>
<dbReference type="SUPFAM" id="SSF51230">
    <property type="entry name" value="Single hybrid motif"/>
    <property type="match status" value="1"/>
</dbReference>
<evidence type="ECO:0000313" key="5">
    <source>
        <dbReference type="Proteomes" id="UP001626537"/>
    </source>
</evidence>
<dbReference type="InterPro" id="IPR016185">
    <property type="entry name" value="PreATP-grasp_dom_sf"/>
</dbReference>
<gene>
    <name evidence="4" type="ORF">R0135_02560</name>
</gene>
<dbReference type="CDD" id="cd06850">
    <property type="entry name" value="biotinyl_domain"/>
    <property type="match status" value="1"/>
</dbReference>
<dbReference type="InterPro" id="IPR005481">
    <property type="entry name" value="BC-like_N"/>
</dbReference>
<dbReference type="SMART" id="SM00878">
    <property type="entry name" value="Biotin_carb_C"/>
    <property type="match status" value="1"/>
</dbReference>
<dbReference type="Gene3D" id="3.30.470.20">
    <property type="entry name" value="ATP-grasp fold, B domain"/>
    <property type="match status" value="1"/>
</dbReference>
<protein>
    <submittedName>
        <fullName evidence="4">Biotin/lipoyl-containing protein</fullName>
    </submittedName>
</protein>
<evidence type="ECO:0000256" key="2">
    <source>
        <dbReference type="ARBA" id="ARBA00023267"/>
    </source>
</evidence>
<reference evidence="4 5" key="1">
    <citation type="submission" date="2023-10" db="EMBL/GenBank/DDBJ databases">
        <title>Two novel species belonging to the OM43/NOR5 clade.</title>
        <authorList>
            <person name="Park M."/>
        </authorList>
    </citation>
    <scope>NUCLEOTIDE SEQUENCE [LARGE SCALE GENOMIC DNA]</scope>
    <source>
        <strain evidence="4 5">IMCC43200</strain>
    </source>
</reference>
<proteinExistence type="predicted"/>
<keyword evidence="5" id="KW-1185">Reference proteome</keyword>
<name>A0ABZ0I4D7_9GAMM</name>
<evidence type="ECO:0000259" key="3">
    <source>
        <dbReference type="PROSITE" id="PS00867"/>
    </source>
</evidence>
<comment type="cofactor">
    <cofactor evidence="1">
        <name>biotin</name>
        <dbReference type="ChEBI" id="CHEBI:57586"/>
    </cofactor>
</comment>
<dbReference type="PANTHER" id="PTHR48095:SF4">
    <property type="entry name" value="BIOTIN CARBOXYL CARRIER PROTEIN OF ACETYL-COA CARBOXYLASE"/>
    <property type="match status" value="1"/>
</dbReference>
<dbReference type="InterPro" id="IPR011053">
    <property type="entry name" value="Single_hybrid_motif"/>
</dbReference>
<dbReference type="Proteomes" id="UP001626537">
    <property type="component" value="Chromosome"/>
</dbReference>
<dbReference type="Pfam" id="PF02786">
    <property type="entry name" value="CPSase_L_D2"/>
    <property type="match status" value="1"/>
</dbReference>
<dbReference type="PROSITE" id="PS00867">
    <property type="entry name" value="CPSASE_2"/>
    <property type="match status" value="1"/>
</dbReference>
<dbReference type="InterPro" id="IPR051602">
    <property type="entry name" value="ACC_Biotin_Carboxylase"/>
</dbReference>
<dbReference type="InterPro" id="IPR000089">
    <property type="entry name" value="Biotin_lipoyl"/>
</dbReference>